<feature type="signal peptide" evidence="2">
    <location>
        <begin position="1"/>
        <end position="18"/>
    </location>
</feature>
<keyword evidence="4" id="KW-1185">Reference proteome</keyword>
<feature type="chain" id="PRO_5006914501" description="Lipoprotein" evidence="2">
    <location>
        <begin position="19"/>
        <end position="88"/>
    </location>
</feature>
<feature type="compositionally biased region" description="Polar residues" evidence="1">
    <location>
        <begin position="75"/>
        <end position="88"/>
    </location>
</feature>
<evidence type="ECO:0000256" key="1">
    <source>
        <dbReference type="SAM" id="MobiDB-lite"/>
    </source>
</evidence>
<dbReference type="EMBL" id="LNYH01000126">
    <property type="protein sequence ID" value="KTD16017.1"/>
    <property type="molecule type" value="Genomic_DNA"/>
</dbReference>
<reference evidence="3 4" key="1">
    <citation type="submission" date="2015-11" db="EMBL/GenBank/DDBJ databases">
        <title>Genomic analysis of 38 Legionella species identifies large and diverse effector repertoires.</title>
        <authorList>
            <person name="Burstein D."/>
            <person name="Amaro F."/>
            <person name="Zusman T."/>
            <person name="Lifshitz Z."/>
            <person name="Cohen O."/>
            <person name="Gilbert J.A."/>
            <person name="Pupko T."/>
            <person name="Shuman H.A."/>
            <person name="Segal G."/>
        </authorList>
    </citation>
    <scope>NUCLEOTIDE SEQUENCE [LARGE SCALE GENOMIC DNA]</scope>
    <source>
        <strain evidence="3 4">Bercovier 4</strain>
    </source>
</reference>
<gene>
    <name evidence="3" type="ORF">Lisr_2164</name>
</gene>
<dbReference type="RefSeq" id="WP_058502468.1">
    <property type="nucleotide sequence ID" value="NZ_CAAAJA010000006.1"/>
</dbReference>
<accession>A0A0W0V7A7</accession>
<protein>
    <recommendedName>
        <fullName evidence="5">Lipoprotein</fullName>
    </recommendedName>
</protein>
<evidence type="ECO:0000313" key="4">
    <source>
        <dbReference type="Proteomes" id="UP000054761"/>
    </source>
</evidence>
<evidence type="ECO:0000313" key="3">
    <source>
        <dbReference type="EMBL" id="KTD16017.1"/>
    </source>
</evidence>
<dbReference type="PROSITE" id="PS51257">
    <property type="entry name" value="PROKAR_LIPOPROTEIN"/>
    <property type="match status" value="1"/>
</dbReference>
<dbReference type="PATRIC" id="fig|454.4.peg.2365"/>
<dbReference type="AlphaFoldDB" id="A0A0W0V7A7"/>
<feature type="region of interest" description="Disordered" evidence="1">
    <location>
        <begin position="22"/>
        <end position="88"/>
    </location>
</feature>
<comment type="caution">
    <text evidence="3">The sequence shown here is derived from an EMBL/GenBank/DDBJ whole genome shotgun (WGS) entry which is preliminary data.</text>
</comment>
<feature type="compositionally biased region" description="Basic and acidic residues" evidence="1">
    <location>
        <begin position="38"/>
        <end position="74"/>
    </location>
</feature>
<keyword evidence="2" id="KW-0732">Signal</keyword>
<organism evidence="3 4">
    <name type="scientific">Legionella israelensis</name>
    <dbReference type="NCBI Taxonomy" id="454"/>
    <lineage>
        <taxon>Bacteria</taxon>
        <taxon>Pseudomonadati</taxon>
        <taxon>Pseudomonadota</taxon>
        <taxon>Gammaproteobacteria</taxon>
        <taxon>Legionellales</taxon>
        <taxon>Legionellaceae</taxon>
        <taxon>Legionella</taxon>
    </lineage>
</organism>
<proteinExistence type="predicted"/>
<evidence type="ECO:0008006" key="5">
    <source>
        <dbReference type="Google" id="ProtNLM"/>
    </source>
</evidence>
<evidence type="ECO:0000256" key="2">
    <source>
        <dbReference type="SAM" id="SignalP"/>
    </source>
</evidence>
<dbReference type="Proteomes" id="UP000054761">
    <property type="component" value="Unassembled WGS sequence"/>
</dbReference>
<sequence length="88" mass="9881">MKRLVMLLIASFMAVTLAACGESPAEKQEEDMANAAMEQKKDEQMNKDQTAKEDMDTAKQKMDEAKQQMDEAKQKINNNTDETAQPTP</sequence>
<dbReference type="STRING" id="454.Lisr_2164"/>
<name>A0A0W0V7A7_9GAMM</name>